<feature type="chain" id="PRO_5022957747" evidence="1">
    <location>
        <begin position="22"/>
        <end position="972"/>
    </location>
</feature>
<evidence type="ECO:0000259" key="2">
    <source>
        <dbReference type="Pfam" id="PF18651"/>
    </source>
</evidence>
<dbReference type="Proteomes" id="UP000324611">
    <property type="component" value="Unassembled WGS sequence"/>
</dbReference>
<feature type="signal peptide" evidence="1">
    <location>
        <begin position="1"/>
        <end position="21"/>
    </location>
</feature>
<keyword evidence="1" id="KW-0732">Signal</keyword>
<feature type="domain" description="Surface adhesin CshA non-repetitive" evidence="2">
    <location>
        <begin position="34"/>
        <end position="231"/>
    </location>
</feature>
<evidence type="ECO:0000259" key="3">
    <source>
        <dbReference type="Pfam" id="PF19081"/>
    </source>
</evidence>
<dbReference type="Pfam" id="PF20009">
    <property type="entry name" value="GEVED"/>
    <property type="match status" value="1"/>
</dbReference>
<dbReference type="Pfam" id="PF19081">
    <property type="entry name" value="Ig_7"/>
    <property type="match status" value="2"/>
</dbReference>
<evidence type="ECO:0000259" key="4">
    <source>
        <dbReference type="Pfam" id="PF20009"/>
    </source>
</evidence>
<accession>A0A5B2VT93</accession>
<dbReference type="NCBIfam" id="TIGR04131">
    <property type="entry name" value="Bac_Flav_CTERM"/>
    <property type="match status" value="1"/>
</dbReference>
<dbReference type="InterPro" id="IPR045474">
    <property type="entry name" value="GEVED"/>
</dbReference>
<dbReference type="InterPro" id="IPR044023">
    <property type="entry name" value="Ig_7"/>
</dbReference>
<dbReference type="EMBL" id="VUOC01000003">
    <property type="protein sequence ID" value="KAA2241506.1"/>
    <property type="molecule type" value="Genomic_DNA"/>
</dbReference>
<name>A0A5B2VT93_9BACT</name>
<reference evidence="5 6" key="1">
    <citation type="submission" date="2019-09" db="EMBL/GenBank/DDBJ databases">
        <title>Chitinophaga ginsengihumi sp. nov., isolated from soil of ginseng rhizosphere.</title>
        <authorList>
            <person name="Lee J."/>
        </authorList>
    </citation>
    <scope>NUCLEOTIDE SEQUENCE [LARGE SCALE GENOMIC DNA]</scope>
    <source>
        <strain evidence="5 6">BN140078</strain>
    </source>
</reference>
<feature type="domain" description="Ig-like" evidence="3">
    <location>
        <begin position="491"/>
        <end position="566"/>
    </location>
</feature>
<organism evidence="5 6">
    <name type="scientific">Chitinophaga agrisoli</name>
    <dbReference type="NCBI Taxonomy" id="2607653"/>
    <lineage>
        <taxon>Bacteria</taxon>
        <taxon>Pseudomonadati</taxon>
        <taxon>Bacteroidota</taxon>
        <taxon>Chitinophagia</taxon>
        <taxon>Chitinophagales</taxon>
        <taxon>Chitinophagaceae</taxon>
        <taxon>Chitinophaga</taxon>
    </lineage>
</organism>
<dbReference type="InterPro" id="IPR026341">
    <property type="entry name" value="T9SS_type_B"/>
</dbReference>
<sequence>MTRTFYTFLLLLLFTCLQTHAQYADSGTGVLKSSVWWFNWRGFTISNGASKTFTTTDGLNVTITFSNVSGPTPIPSQMNTWPGAVLHFLYDFTDPNINPAIYNPPTTQNVAFTMSITATRNGAPAPFTLCAADAEASLKPVENTTLITSGSGWNILEFFRNSHQTGNPVTGCGTQTVVITDTHEPTAVSNALPIGQNPLMATNAPASGILQVEVHMDRMVLGGMAVAFGIFAPIDRGDLPPSYGSPQHRWVYATANQCSYNPPFPTISQSTALKLGNLPGDADPTGNSDDNVIGADEDALTSFPDYTGSGNYSLDVPVTNTTGANAYISGWFDYNRNGSFDAGEGVFATVPPLATNAHLVWTGLPNKLTHGTVRDFGFRFRISSDQTAVSSASGVATDGEVEDYMAHLVVPCDVVTFPTASVDMCEGASLQLQATPGLLSYNWTPATGLSAVNLASPIATPTANVTYTVMATSDDGCQGSTTIAVNVNPLPVITKSADASICTGANVQLSATSSIANTTFSWLPATGLNDPAIANPVATPQTTTTYTVTATAAGGCFTRENVQVQVRSKRVATVNPAANELCEGTSLTLEAAGGDVYQWLAPDNTPLGVNPQLQVTPQLTTTYTVNITDNDCGGTTTLQVPVAVYPLPVITKSADASICAGGNVQLSATSPTANTTFSWLPVAGLDNPAATNPVATPQSTTTYTVTATAGGGCFTQENVQIQVRPKRVAAVKPPFNEICKGASLTLEASGGDAYQWLGPDNTSLGVNPQLPVSPQQTITYTVNITDNDCGGTTTLQVPITVSELNASVTKSNDITCSTGPAVLIATGGTQYQWEPAPGLTDLAASRQTVAPLENTTYRLTVINGACSKKDSVTVTVDLATAISTYPLPNAFTPNNDGRNDCFGLKYWGPVTTLDFNIYNRWGELVFSTHNPMDCWDGHFKGQLQPVGSYVYWITAKTLCGDVTRKGVISLLQ</sequence>
<dbReference type="Pfam" id="PF13585">
    <property type="entry name" value="CHU_C"/>
    <property type="match status" value="1"/>
</dbReference>
<dbReference type="Pfam" id="PF18651">
    <property type="entry name" value="CshA_NR2"/>
    <property type="match status" value="1"/>
</dbReference>
<dbReference type="AlphaFoldDB" id="A0A5B2VT93"/>
<reference evidence="5 6" key="2">
    <citation type="submission" date="2019-09" db="EMBL/GenBank/DDBJ databases">
        <authorList>
            <person name="Jin C."/>
        </authorList>
    </citation>
    <scope>NUCLEOTIDE SEQUENCE [LARGE SCALE GENOMIC DNA]</scope>
    <source>
        <strain evidence="5 6">BN140078</strain>
    </source>
</reference>
<dbReference type="RefSeq" id="WP_149839020.1">
    <property type="nucleotide sequence ID" value="NZ_VUOC01000003.1"/>
</dbReference>
<feature type="domain" description="Ig-like" evidence="3">
    <location>
        <begin position="648"/>
        <end position="725"/>
    </location>
</feature>
<protein>
    <submittedName>
        <fullName evidence="5">Gliding motility-associated C-terminal domain-containing protein</fullName>
    </submittedName>
</protein>
<comment type="caution">
    <text evidence="5">The sequence shown here is derived from an EMBL/GenBank/DDBJ whole genome shotgun (WGS) entry which is preliminary data.</text>
</comment>
<dbReference type="InterPro" id="IPR040683">
    <property type="entry name" value="CshA_NR2"/>
</dbReference>
<evidence type="ECO:0000313" key="6">
    <source>
        <dbReference type="Proteomes" id="UP000324611"/>
    </source>
</evidence>
<feature type="domain" description="GEVED" evidence="4">
    <location>
        <begin position="327"/>
        <end position="405"/>
    </location>
</feature>
<proteinExistence type="predicted"/>
<gene>
    <name evidence="5" type="ORF">F0L74_16555</name>
</gene>
<evidence type="ECO:0000256" key="1">
    <source>
        <dbReference type="SAM" id="SignalP"/>
    </source>
</evidence>
<evidence type="ECO:0000313" key="5">
    <source>
        <dbReference type="EMBL" id="KAA2241506.1"/>
    </source>
</evidence>
<keyword evidence="6" id="KW-1185">Reference proteome</keyword>